<organism evidence="1 2">
    <name type="scientific">Cellulomonas septica</name>
    <dbReference type="NCBI Taxonomy" id="285080"/>
    <lineage>
        <taxon>Bacteria</taxon>
        <taxon>Bacillati</taxon>
        <taxon>Actinomycetota</taxon>
        <taxon>Actinomycetes</taxon>
        <taxon>Micrococcales</taxon>
        <taxon>Cellulomonadaceae</taxon>
        <taxon>Cellulomonas</taxon>
    </lineage>
</organism>
<gene>
    <name evidence="1" type="ORF">HGA02_01275</name>
</gene>
<evidence type="ECO:0000313" key="2">
    <source>
        <dbReference type="Proteomes" id="UP000777774"/>
    </source>
</evidence>
<protein>
    <submittedName>
        <fullName evidence="1">Uncharacterized protein</fullName>
    </submittedName>
</protein>
<accession>A0ABX1JV60</accession>
<dbReference type="RefSeq" id="WP_168676716.1">
    <property type="nucleotide sequence ID" value="NZ_JAAXOY010000007.1"/>
</dbReference>
<proteinExistence type="predicted"/>
<sequence length="93" mass="10054">MSDESAKRPWVATLPNGEPTEVSLARLVDSDGGRDDAENGYYEAAADPTTDRIETAQRRFSAQFLLRDRHRAVASVSARSTTTAPRTGGNETG</sequence>
<keyword evidence="2" id="KW-1185">Reference proteome</keyword>
<evidence type="ECO:0000313" key="1">
    <source>
        <dbReference type="EMBL" id="NKY38198.1"/>
    </source>
</evidence>
<comment type="caution">
    <text evidence="1">The sequence shown here is derived from an EMBL/GenBank/DDBJ whole genome shotgun (WGS) entry which is preliminary data.</text>
</comment>
<reference evidence="1 2" key="1">
    <citation type="submission" date="2020-04" db="EMBL/GenBank/DDBJ databases">
        <title>MicrobeNet Type strains.</title>
        <authorList>
            <person name="Nicholson A.C."/>
        </authorList>
    </citation>
    <scope>NUCLEOTIDE SEQUENCE [LARGE SCALE GENOMIC DNA]</scope>
    <source>
        <strain evidence="1 2">ATCC BAA-787</strain>
    </source>
</reference>
<name>A0ABX1JV60_9CELL</name>
<dbReference type="Proteomes" id="UP000777774">
    <property type="component" value="Unassembled WGS sequence"/>
</dbReference>
<dbReference type="EMBL" id="JAAXOY010000007">
    <property type="protein sequence ID" value="NKY38198.1"/>
    <property type="molecule type" value="Genomic_DNA"/>
</dbReference>